<reference evidence="2 3" key="1">
    <citation type="submission" date="2018-12" db="EMBL/GenBank/DDBJ databases">
        <title>Complete genome sequence of Streptomyces ficellus NRRL8067, the producer of ficellomycin, feldamycin and nojirimycin.</title>
        <authorList>
            <person name="Zhang H."/>
            <person name="Yue R."/>
            <person name="Liu Y."/>
            <person name="Li M."/>
            <person name="Mu H."/>
            <person name="Zhang J."/>
        </authorList>
    </citation>
    <scope>NUCLEOTIDE SEQUENCE [LARGE SCALE GENOMIC DNA]</scope>
    <source>
        <strain evidence="2 3">NRRL 8067</strain>
    </source>
</reference>
<dbReference type="InterPro" id="IPR047757">
    <property type="entry name" value="AfsA-like"/>
</dbReference>
<feature type="domain" description="A-factor biosynthesis hotdog" evidence="1">
    <location>
        <begin position="22"/>
        <end position="157"/>
    </location>
</feature>
<sequence>MSMTTSHQQPLTQVLTQVPQELVHKDDPGQVLLCRYEQTADDTFHITADWSNAHALFPVRDGHDDPMLIVETVRQTFPLLCHEAFGVPLGHHLLWEHFSYSTRTPALRADPGHPSAVDLKVIRKDVVRRGKRAAALELIILVRRAGIHLGTAHTRFTIQDPAVYQRLRLGRGDAHAMMAETVPLAPPASPQEVGVTAFHDVTLSPTHIPRRWQLRVDVHHPLFFDHAVDHAPGMLLMEAARQAAQSVAQPRPTVPAAMEVVFHRYVELDTPCLVEAHAVPHDRHGRARVLVVMRQDDDERFRALVTLDQAD</sequence>
<keyword evidence="3" id="KW-1185">Reference proteome</keyword>
<dbReference type="AlphaFoldDB" id="A0A6I6FAU3"/>
<proteinExistence type="predicted"/>
<gene>
    <name evidence="2" type="ORF">EIZ62_19125</name>
</gene>
<dbReference type="NCBIfam" id="NF041195">
    <property type="entry name" value="ScbA_BarX_GamBu"/>
    <property type="match status" value="1"/>
</dbReference>
<dbReference type="InterPro" id="IPR005509">
    <property type="entry name" value="AfsA_hotdog_dom"/>
</dbReference>
<dbReference type="SUPFAM" id="SSF54637">
    <property type="entry name" value="Thioesterase/thiol ester dehydrase-isomerase"/>
    <property type="match status" value="1"/>
</dbReference>
<accession>A0A6I6FAU3</accession>
<dbReference type="RefSeq" id="WP_156693841.1">
    <property type="nucleotide sequence ID" value="NZ_CP034279.1"/>
</dbReference>
<dbReference type="GO" id="GO:0016740">
    <property type="term" value="F:transferase activity"/>
    <property type="evidence" value="ECO:0007669"/>
    <property type="project" value="InterPro"/>
</dbReference>
<dbReference type="OrthoDB" id="7838374at2"/>
<dbReference type="Proteomes" id="UP000422572">
    <property type="component" value="Chromosome"/>
</dbReference>
<organism evidence="2 3">
    <name type="scientific">Streptomyces ficellus</name>
    <dbReference type="NCBI Taxonomy" id="1977088"/>
    <lineage>
        <taxon>Bacteria</taxon>
        <taxon>Bacillati</taxon>
        <taxon>Actinomycetota</taxon>
        <taxon>Actinomycetes</taxon>
        <taxon>Kitasatosporales</taxon>
        <taxon>Streptomycetaceae</taxon>
        <taxon>Streptomyces</taxon>
    </lineage>
</organism>
<evidence type="ECO:0000313" key="3">
    <source>
        <dbReference type="Proteomes" id="UP000422572"/>
    </source>
</evidence>
<dbReference type="InterPro" id="IPR029069">
    <property type="entry name" value="HotDog_dom_sf"/>
</dbReference>
<dbReference type="KEGG" id="sfic:EIZ62_19125"/>
<name>A0A6I6FAU3_9ACTN</name>
<protein>
    <submittedName>
        <fullName evidence="2">Gamma-butyrolactone biosynthesis enzyme</fullName>
    </submittedName>
</protein>
<evidence type="ECO:0000259" key="1">
    <source>
        <dbReference type="Pfam" id="PF03756"/>
    </source>
</evidence>
<dbReference type="Pfam" id="PF03756">
    <property type="entry name" value="AfsA"/>
    <property type="match status" value="2"/>
</dbReference>
<feature type="domain" description="A-factor biosynthesis hotdog" evidence="1">
    <location>
        <begin position="211"/>
        <end position="296"/>
    </location>
</feature>
<evidence type="ECO:0000313" key="2">
    <source>
        <dbReference type="EMBL" id="QGV80114.1"/>
    </source>
</evidence>
<dbReference type="EMBL" id="CP034279">
    <property type="protein sequence ID" value="QGV80114.1"/>
    <property type="molecule type" value="Genomic_DNA"/>
</dbReference>